<gene>
    <name evidence="1" type="ORF">ERS852407_04252</name>
</gene>
<dbReference type="Proteomes" id="UP000095651">
    <property type="component" value="Unassembled WGS sequence"/>
</dbReference>
<reference evidence="1 2" key="1">
    <citation type="submission" date="2015-09" db="EMBL/GenBank/DDBJ databases">
        <authorList>
            <consortium name="Pathogen Informatics"/>
        </authorList>
    </citation>
    <scope>NUCLEOTIDE SEQUENCE [LARGE SCALE GENOMIC DNA]</scope>
    <source>
        <strain evidence="1 2">2789STDY5608850</strain>
    </source>
</reference>
<sequence>MTMCTVKEIQEAIREDCRSQHDMDSTDIDRVMQTLPFAKEEPVTGGHPQKPLFWFYARKFEKR</sequence>
<dbReference type="EMBL" id="CYZE01000013">
    <property type="protein sequence ID" value="CUO87452.1"/>
    <property type="molecule type" value="Genomic_DNA"/>
</dbReference>
<dbReference type="RefSeq" id="WP_009004942.1">
    <property type="nucleotide sequence ID" value="NZ_CABIXC010000013.1"/>
</dbReference>
<evidence type="ECO:0000313" key="1">
    <source>
        <dbReference type="EMBL" id="CUO87452.1"/>
    </source>
</evidence>
<name>A0A174IJD6_9FIRM</name>
<protein>
    <submittedName>
        <fullName evidence="1">Uncharacterized protein</fullName>
    </submittedName>
</protein>
<evidence type="ECO:0000313" key="2">
    <source>
        <dbReference type="Proteomes" id="UP000095651"/>
    </source>
</evidence>
<organism evidence="1 2">
    <name type="scientific">Hungatella hathewayi</name>
    <dbReference type="NCBI Taxonomy" id="154046"/>
    <lineage>
        <taxon>Bacteria</taxon>
        <taxon>Bacillati</taxon>
        <taxon>Bacillota</taxon>
        <taxon>Clostridia</taxon>
        <taxon>Lachnospirales</taxon>
        <taxon>Lachnospiraceae</taxon>
        <taxon>Hungatella</taxon>
    </lineage>
</organism>
<accession>A0A174IJD6</accession>
<dbReference type="AlphaFoldDB" id="A0A174IJD6"/>
<proteinExistence type="predicted"/>